<evidence type="ECO:0000313" key="1">
    <source>
        <dbReference type="EMBL" id="GFZ60556.1"/>
    </source>
</evidence>
<accession>A0A9P3AF50</accession>
<organism evidence="1 2">
    <name type="scientific">Pseudomonas amygdali pv. eriobotryae</name>
    <dbReference type="NCBI Taxonomy" id="129137"/>
    <lineage>
        <taxon>Bacteria</taxon>
        <taxon>Pseudomonadati</taxon>
        <taxon>Pseudomonadota</taxon>
        <taxon>Gammaproteobacteria</taxon>
        <taxon>Pseudomonadales</taxon>
        <taxon>Pseudomonadaceae</taxon>
        <taxon>Pseudomonas</taxon>
        <taxon>Pseudomonas amygdali</taxon>
    </lineage>
</organism>
<dbReference type="EMBL" id="BMZW01000016">
    <property type="protein sequence ID" value="GFZ60556.1"/>
    <property type="molecule type" value="Genomic_DNA"/>
</dbReference>
<name>A0A9P3AF50_PSEA0</name>
<sequence length="87" mass="10177">MTQRARPTVDIDLLVRKAQFTHRYQRHDCKRFVDLEQIDVIQRPACLAQQTLNGAYRCGWKQARLISKCRMCVNTAKGRNPRRCASD</sequence>
<evidence type="ECO:0000313" key="2">
    <source>
        <dbReference type="Proteomes" id="UP000630864"/>
    </source>
</evidence>
<proteinExistence type="predicted"/>
<comment type="caution">
    <text evidence="1">The sequence shown here is derived from an EMBL/GenBank/DDBJ whole genome shotgun (WGS) entry which is preliminary data.</text>
</comment>
<dbReference type="Proteomes" id="UP000630864">
    <property type="component" value="Unassembled WGS sequence"/>
</dbReference>
<dbReference type="AlphaFoldDB" id="A0A9P3AF50"/>
<reference evidence="1" key="1">
    <citation type="submission" date="2020-09" db="EMBL/GenBank/DDBJ databases">
        <title>Pseudomonas syringae pv. eriobotryae genome sequence causing loquat canker disease.</title>
        <authorList>
            <person name="Fukuda S."/>
            <person name="Tashiro H."/>
            <person name="Nagano Y."/>
        </authorList>
    </citation>
    <scope>NUCLEOTIDE SEQUENCE</scope>
    <source>
        <strain evidence="1">AM001</strain>
    </source>
</reference>
<protein>
    <submittedName>
        <fullName evidence="1">Uncharacterized protein</fullName>
    </submittedName>
</protein>
<gene>
    <name evidence="1" type="ORF">PSE10A_30670</name>
</gene>